<dbReference type="Gene3D" id="1.25.10.10">
    <property type="entry name" value="Leucine-rich Repeat Variant"/>
    <property type="match status" value="1"/>
</dbReference>
<evidence type="ECO:0000313" key="5">
    <source>
        <dbReference type="EMBL" id="PHZ10726.1"/>
    </source>
</evidence>
<feature type="compositionally biased region" description="Low complexity" evidence="3">
    <location>
        <begin position="1240"/>
        <end position="1249"/>
    </location>
</feature>
<gene>
    <name evidence="5" type="ORF">RHIMIDRAFT_33760</name>
</gene>
<evidence type="ECO:0000256" key="1">
    <source>
        <dbReference type="ARBA" id="ARBA00022574"/>
    </source>
</evidence>
<dbReference type="InterPro" id="IPR016024">
    <property type="entry name" value="ARM-type_fold"/>
</dbReference>
<dbReference type="InterPro" id="IPR000719">
    <property type="entry name" value="Prot_kinase_dom"/>
</dbReference>
<dbReference type="InterPro" id="IPR024977">
    <property type="entry name" value="Apc4-like_WD40_dom"/>
</dbReference>
<evidence type="ECO:0000256" key="2">
    <source>
        <dbReference type="PROSITE-ProRule" id="PRU00221"/>
    </source>
</evidence>
<sequence>MENSFKTQELKQLLYKDLKIDMAFPFFPLGAKAGSAACCVVDTDWIEKLTNNSTEIIELKSPRHSRITTEGGANQKQSPTVNVYVNLLLKSTANSLSIYEPSELKDQKQSTGVSITNYLKCLAEGKEADQKIEALNDAFGVYKPIFDPADETHEIFIQRILDLLWPKCNWFKKTRENTTHIFLEKTKRSNSQDTTENCNSNLSDMFALVETENAYYFLSSYRGTTLQDLLTYNPGVLNTKLKKGFVTYQLLRVIASLHSRGIMHGNLKASNILIDENLWIQVTGLEYEPNPADFDIRKWIYEKEMTKMTKSIPEEPLVIQWVKGDISNYSYLMALNHLAGRREGDPNFHPILPWVTDFSGDRIEDGWRNFTHTKFRINKGDEQLDFTFDGPVPHHITDILSDITYYVYQARRTPIPVLCQFVRSKYEPNEYPSSMQRLYQWTPDECIPEFYTDPTIFKSIHPDMPDLQIPKWASSPEDFIYKHAQALESEYVSANLHHWIDLTFGTDLTGKGAVDAKNVALPLLAGQNSFMKHGIIQLFKDKHPQRGCNWGKGKKELQQAAGTEKEQAIKQPFIQRPAMIAVSRKQSPFHYDNPNGLVSSPLHAFSTSTPATTTTTTTTTATNSILSINRDRTPSVHSTTSSIDTSRSLPSSFTEPLVSSLRNEPIRMPISICDNCFIEDLEHYEHLAAFSSKYKLQVDELSVNPVYPKSPLRYSIDPTENLEQPLNMFAIGAAYDMYCLGKMIQDIYTANNSNVAEQETSSNGMDIVTFEKTEMPVVIKKVIAALRSDGWEDRPTAKSILSASDLGFPLSEAIPEMYEFLAAFHQAEWSRRLYLADKWIDCICELEDEAFMLILPSFSQLFTHVETRIGAVSLFPKLAQRLGPEMALQHLLKRIISLFEALRPNLPKTLFDTKIIFEFIKRLGILKFLQQMLPCYLEALSVQEGTNKKTAEMAAHSLVHICIFLGPILTSKHIIRQLVKIMLRENQDRTIIIQVMVRIMNEFGSTFTAVQYSYLISLIDTYRAHLTVKNARTIYSILILLEELLAYMLKEAVVTELKSGFISTLYLLLEPFTDDERPSREDFKLRLTLSVKTIRYLLTVSEKIPVQDWDSTVVPILQKYFSGFSVLNEEDSVEEELAPLQTQKNHQMMYAYFKFCSIVGKEKMHRMIPTGEAIENMMYDKFSHENQLQATSPTPAISRSSTRFITNRASIASLAKSESSQTSSKLMSWISAGKRASPESSQSDTSSISSLTDSQWKYDIDEEKLCVYASRDLYEFGIPSKPLIDTTSPEDATSSAGGNTSSAFGTPDQRAKPDSSKANEKEKSKVPTSVLPWKTRWKPSSEDIKNWNRFLSTNSEEMSKSMQFSFNDLKLRGFAGHTGAIKSFSVNEPSKLFASGSRDKTVKIWSLNVHQGIEHWEIDPFSESLMTYTGHRRGIVHDVHFLTTMSDTVASCDGHIHLWNPETGVGLHQFNTGRSPIVSVKPIFHYRQLVGGTMDGNLTFYDTHNHTALHVWKTSLSTTAIFRVIAMNPSEKLIAIGYSTGTISLLESRTGTLVASWKGGESEITSMKFYTDDILVSCASADHVLYCWNVNRLALVKSIPIQQDVTSLDIYKDEIITINSNNSVSFIPINDDFQAYSSKFKPSIIKSQVSAFGIIPTDQLLLFGCAEGEIFLYA</sequence>
<dbReference type="SUPFAM" id="SSF81837">
    <property type="entry name" value="BEACH domain"/>
    <property type="match status" value="1"/>
</dbReference>
<keyword evidence="1 2" id="KW-0853">WD repeat</keyword>
<protein>
    <recommendedName>
        <fullName evidence="4">BEACH domain-containing protein</fullName>
    </recommendedName>
</protein>
<proteinExistence type="predicted"/>
<dbReference type="SMART" id="SM00320">
    <property type="entry name" value="WD40"/>
    <property type="match status" value="5"/>
</dbReference>
<dbReference type="SMART" id="SM01026">
    <property type="entry name" value="Beach"/>
    <property type="match status" value="1"/>
</dbReference>
<dbReference type="EMBL" id="KZ303854">
    <property type="protein sequence ID" value="PHZ10726.1"/>
    <property type="molecule type" value="Genomic_DNA"/>
</dbReference>
<evidence type="ECO:0000256" key="3">
    <source>
        <dbReference type="SAM" id="MobiDB-lite"/>
    </source>
</evidence>
<organism evidence="5 6">
    <name type="scientific">Rhizopus microsporus ATCC 52813</name>
    <dbReference type="NCBI Taxonomy" id="1340429"/>
    <lineage>
        <taxon>Eukaryota</taxon>
        <taxon>Fungi</taxon>
        <taxon>Fungi incertae sedis</taxon>
        <taxon>Mucoromycota</taxon>
        <taxon>Mucoromycotina</taxon>
        <taxon>Mucoromycetes</taxon>
        <taxon>Mucorales</taxon>
        <taxon>Mucorineae</taxon>
        <taxon>Rhizopodaceae</taxon>
        <taxon>Rhizopus</taxon>
    </lineage>
</organism>
<keyword evidence="6" id="KW-1185">Reference proteome</keyword>
<feature type="compositionally biased region" description="Low complexity" evidence="3">
    <location>
        <begin position="1292"/>
        <end position="1306"/>
    </location>
</feature>
<dbReference type="Proteomes" id="UP000242254">
    <property type="component" value="Unassembled WGS sequence"/>
</dbReference>
<dbReference type="SUPFAM" id="SSF56112">
    <property type="entry name" value="Protein kinase-like (PK-like)"/>
    <property type="match status" value="1"/>
</dbReference>
<dbReference type="InterPro" id="IPR036322">
    <property type="entry name" value="WD40_repeat_dom_sf"/>
</dbReference>
<dbReference type="Gene3D" id="2.130.10.10">
    <property type="entry name" value="YVTN repeat-like/Quinoprotein amine dehydrogenase"/>
    <property type="match status" value="2"/>
</dbReference>
<dbReference type="RefSeq" id="XP_023464434.1">
    <property type="nucleotide sequence ID" value="XM_023615121.1"/>
</dbReference>
<dbReference type="PROSITE" id="PS50082">
    <property type="entry name" value="WD_REPEATS_2"/>
    <property type="match status" value="1"/>
</dbReference>
<feature type="region of interest" description="Disordered" evidence="3">
    <location>
        <begin position="1280"/>
        <end position="1329"/>
    </location>
</feature>
<evidence type="ECO:0000259" key="4">
    <source>
        <dbReference type="PROSITE" id="PS50197"/>
    </source>
</evidence>
<feature type="domain" description="BEACH" evidence="4">
    <location>
        <begin position="466"/>
        <end position="565"/>
    </location>
</feature>
<dbReference type="Pfam" id="PF02138">
    <property type="entry name" value="Beach"/>
    <property type="match status" value="1"/>
</dbReference>
<dbReference type="PROSITE" id="PS50197">
    <property type="entry name" value="BEACH"/>
    <property type="match status" value="1"/>
</dbReference>
<dbReference type="InterPro" id="IPR036372">
    <property type="entry name" value="BEACH_dom_sf"/>
</dbReference>
<dbReference type="InterPro" id="IPR011989">
    <property type="entry name" value="ARM-like"/>
</dbReference>
<dbReference type="PANTHER" id="PTHR46866:SF1">
    <property type="entry name" value="GH12955P"/>
    <property type="match status" value="1"/>
</dbReference>
<dbReference type="CDD" id="cd06071">
    <property type="entry name" value="Beach"/>
    <property type="match status" value="1"/>
</dbReference>
<dbReference type="SUPFAM" id="SSF50978">
    <property type="entry name" value="WD40 repeat-like"/>
    <property type="match status" value="1"/>
</dbReference>
<dbReference type="InterPro" id="IPR015943">
    <property type="entry name" value="WD40/YVTN_repeat-like_dom_sf"/>
</dbReference>
<accession>A0A2G4SQR9</accession>
<dbReference type="Pfam" id="PF12894">
    <property type="entry name" value="ANAPC4_WD40"/>
    <property type="match status" value="1"/>
</dbReference>
<dbReference type="STRING" id="1340429.A0A2G4SQR9"/>
<dbReference type="GeneID" id="35446110"/>
<dbReference type="PANTHER" id="PTHR46866">
    <property type="entry name" value="GH12955P"/>
    <property type="match status" value="1"/>
</dbReference>
<dbReference type="InterPro" id="IPR000409">
    <property type="entry name" value="BEACH_dom"/>
</dbReference>
<reference evidence="5 6" key="1">
    <citation type="journal article" date="2016" name="Proc. Natl. Acad. Sci. U.S.A.">
        <title>Lipid metabolic changes in an early divergent fungus govern the establishment of a mutualistic symbiosis with endobacteria.</title>
        <authorList>
            <person name="Lastovetsky O.A."/>
            <person name="Gaspar M.L."/>
            <person name="Mondo S.J."/>
            <person name="LaButti K.M."/>
            <person name="Sandor L."/>
            <person name="Grigoriev I.V."/>
            <person name="Henry S.A."/>
            <person name="Pawlowska T.E."/>
        </authorList>
    </citation>
    <scope>NUCLEOTIDE SEQUENCE [LARGE SCALE GENOMIC DNA]</scope>
    <source>
        <strain evidence="5 6">ATCC 52813</strain>
    </source>
</reference>
<dbReference type="Pfam" id="PF00400">
    <property type="entry name" value="WD40"/>
    <property type="match status" value="2"/>
</dbReference>
<dbReference type="SUPFAM" id="SSF48371">
    <property type="entry name" value="ARM repeat"/>
    <property type="match status" value="1"/>
</dbReference>
<dbReference type="InterPro" id="IPR011009">
    <property type="entry name" value="Kinase-like_dom_sf"/>
</dbReference>
<feature type="region of interest" description="Disordered" evidence="3">
    <location>
        <begin position="1230"/>
        <end position="1249"/>
    </location>
</feature>
<name>A0A2G4SQR9_RHIZD</name>
<dbReference type="Gene3D" id="1.10.510.10">
    <property type="entry name" value="Transferase(Phosphotransferase) domain 1"/>
    <property type="match status" value="1"/>
</dbReference>
<evidence type="ECO:0000313" key="6">
    <source>
        <dbReference type="Proteomes" id="UP000242254"/>
    </source>
</evidence>
<dbReference type="Pfam" id="PF00069">
    <property type="entry name" value="Pkinase"/>
    <property type="match status" value="1"/>
</dbReference>
<feature type="compositionally biased region" description="Basic and acidic residues" evidence="3">
    <location>
        <begin position="1309"/>
        <end position="1325"/>
    </location>
</feature>
<feature type="repeat" description="WD" evidence="2">
    <location>
        <begin position="1374"/>
        <end position="1408"/>
    </location>
</feature>
<dbReference type="InterPro" id="IPR001680">
    <property type="entry name" value="WD40_rpt"/>
</dbReference>
<dbReference type="Gene3D" id="1.10.1540.10">
    <property type="entry name" value="BEACH domain"/>
    <property type="match status" value="1"/>
</dbReference>
<dbReference type="PROSITE" id="PS50294">
    <property type="entry name" value="WD_REPEATS_REGION"/>
    <property type="match status" value="1"/>
</dbReference>